<dbReference type="EMBL" id="PHFW01000003">
    <property type="protein sequence ID" value="PQM27217.1"/>
    <property type="molecule type" value="Genomic_DNA"/>
</dbReference>
<gene>
    <name evidence="2" type="primary">tsaB</name>
    <name evidence="2" type="ORF">CVO77_14840</name>
</gene>
<dbReference type="SUPFAM" id="SSF53067">
    <property type="entry name" value="Actin-like ATPase domain"/>
    <property type="match status" value="1"/>
</dbReference>
<proteinExistence type="predicted"/>
<dbReference type="Pfam" id="PF00814">
    <property type="entry name" value="TsaD"/>
    <property type="match status" value="1"/>
</dbReference>
<accession>A0A2S8B4C6</accession>
<dbReference type="InterPro" id="IPR043129">
    <property type="entry name" value="ATPase_NBD"/>
</dbReference>
<dbReference type="InterPro" id="IPR022496">
    <property type="entry name" value="T6A_TsaB"/>
</dbReference>
<dbReference type="Gene3D" id="3.30.420.40">
    <property type="match status" value="2"/>
</dbReference>
<evidence type="ECO:0000313" key="3">
    <source>
        <dbReference type="Proteomes" id="UP000238954"/>
    </source>
</evidence>
<feature type="domain" description="Gcp-like" evidence="1">
    <location>
        <begin position="52"/>
        <end position="143"/>
    </location>
</feature>
<reference evidence="3" key="1">
    <citation type="submission" date="2017-11" db="EMBL/GenBank/DDBJ databases">
        <title>The complete genome sequence of Sphingopyxis pomeranensis sp. nov. strain WS5A3p.</title>
        <authorList>
            <person name="Kaminski M.A."/>
        </authorList>
    </citation>
    <scope>NUCLEOTIDE SEQUENCE [LARGE SCALE GENOMIC DNA]</scope>
    <source>
        <strain evidence="3">WS5A3p</strain>
    </source>
</reference>
<protein>
    <submittedName>
        <fullName evidence="2">tRNA (Adenosine(37)-N6)-threonylcarbamoyltransferase complex dimerization subunit type 1 TsaB</fullName>
    </submittedName>
</protein>
<organism evidence="2 3">
    <name type="scientific">Sphingopyxis lindanitolerans</name>
    <dbReference type="NCBI Taxonomy" id="2054227"/>
    <lineage>
        <taxon>Bacteria</taxon>
        <taxon>Pseudomonadati</taxon>
        <taxon>Pseudomonadota</taxon>
        <taxon>Alphaproteobacteria</taxon>
        <taxon>Sphingomonadales</taxon>
        <taxon>Sphingomonadaceae</taxon>
        <taxon>Sphingopyxis</taxon>
    </lineage>
</organism>
<sequence length="227" mass="23278">MPRPFSSAARAPISSVSTALPEERTLVIDCASEACSAALVEGRRIVDFRHEVIGRGHVERLVPLIAELADSGRAASIAVGCGPGSFAGVRIGVAAARALALGWGVPVQGFSTLALVAAGAASAIAEARGALIVMEGGHGQWFVQPFAADLTPRADLRSLLPDEAIRAADELVIGSRAEAFVTRRGTGRALAVLPDARAFPSLPAPALFTNPSPIYGRAPDAKPMAAA</sequence>
<keyword evidence="2" id="KW-0808">Transferase</keyword>
<dbReference type="AlphaFoldDB" id="A0A2S8B4C6"/>
<evidence type="ECO:0000259" key="1">
    <source>
        <dbReference type="Pfam" id="PF00814"/>
    </source>
</evidence>
<keyword evidence="3" id="KW-1185">Reference proteome</keyword>
<comment type="caution">
    <text evidence="2">The sequence shown here is derived from an EMBL/GenBank/DDBJ whole genome shotgun (WGS) entry which is preliminary data.</text>
</comment>
<dbReference type="InterPro" id="IPR000905">
    <property type="entry name" value="Gcp-like_dom"/>
</dbReference>
<evidence type="ECO:0000313" key="2">
    <source>
        <dbReference type="EMBL" id="PQM27217.1"/>
    </source>
</evidence>
<dbReference type="OrthoDB" id="9809995at2"/>
<dbReference type="NCBIfam" id="TIGR03725">
    <property type="entry name" value="T6A_YeaZ"/>
    <property type="match status" value="1"/>
</dbReference>
<dbReference type="Proteomes" id="UP000238954">
    <property type="component" value="Chromosome"/>
</dbReference>
<dbReference type="GO" id="GO:0016740">
    <property type="term" value="F:transferase activity"/>
    <property type="evidence" value="ECO:0007669"/>
    <property type="project" value="UniProtKB-KW"/>
</dbReference>
<name>A0A2S8B4C6_9SPHN</name>
<dbReference type="GO" id="GO:0002949">
    <property type="term" value="P:tRNA threonylcarbamoyladenosine modification"/>
    <property type="evidence" value="ECO:0007669"/>
    <property type="project" value="InterPro"/>
</dbReference>